<comment type="caution">
    <text evidence="3">The sequence shown here is derived from an EMBL/GenBank/DDBJ whole genome shotgun (WGS) entry which is preliminary data.</text>
</comment>
<organism evidence="3 4">
    <name type="scientific">Eucalyptus globulus</name>
    <name type="common">Tasmanian blue gum</name>
    <dbReference type="NCBI Taxonomy" id="34317"/>
    <lineage>
        <taxon>Eukaryota</taxon>
        <taxon>Viridiplantae</taxon>
        <taxon>Streptophyta</taxon>
        <taxon>Embryophyta</taxon>
        <taxon>Tracheophyta</taxon>
        <taxon>Spermatophyta</taxon>
        <taxon>Magnoliopsida</taxon>
        <taxon>eudicotyledons</taxon>
        <taxon>Gunneridae</taxon>
        <taxon>Pentapetalae</taxon>
        <taxon>rosids</taxon>
        <taxon>malvids</taxon>
        <taxon>Myrtales</taxon>
        <taxon>Myrtaceae</taxon>
        <taxon>Myrtoideae</taxon>
        <taxon>Eucalypteae</taxon>
        <taxon>Eucalyptus</taxon>
    </lineage>
</organism>
<name>A0ABD3IVN6_EUCGL</name>
<feature type="region of interest" description="Disordered" evidence="1">
    <location>
        <begin position="261"/>
        <end position="287"/>
    </location>
</feature>
<evidence type="ECO:0000259" key="2">
    <source>
        <dbReference type="PROSITE" id="PS50011"/>
    </source>
</evidence>
<accession>A0ABD3IVN6</accession>
<dbReference type="AlphaFoldDB" id="A0ABD3IVN6"/>
<dbReference type="Pfam" id="PF00069">
    <property type="entry name" value="Pkinase"/>
    <property type="match status" value="1"/>
</dbReference>
<feature type="compositionally biased region" description="Acidic residues" evidence="1">
    <location>
        <begin position="261"/>
        <end position="270"/>
    </location>
</feature>
<dbReference type="InterPro" id="IPR011009">
    <property type="entry name" value="Kinase-like_dom_sf"/>
</dbReference>
<feature type="domain" description="Protein kinase" evidence="2">
    <location>
        <begin position="89"/>
        <end position="410"/>
    </location>
</feature>
<dbReference type="PANTHER" id="PTHR46863:SF2">
    <property type="entry name" value="LYSM DOMAIN RECEPTOR-LIKE KINASE 3"/>
    <property type="match status" value="1"/>
</dbReference>
<dbReference type="Proteomes" id="UP001634007">
    <property type="component" value="Unassembled WGS sequence"/>
</dbReference>
<reference evidence="3 4" key="1">
    <citation type="submission" date="2024-11" db="EMBL/GenBank/DDBJ databases">
        <title>Chromosome-level genome assembly of Eucalyptus globulus Labill. provides insights into its genome evolution.</title>
        <authorList>
            <person name="Li X."/>
        </authorList>
    </citation>
    <scope>NUCLEOTIDE SEQUENCE [LARGE SCALE GENOMIC DNA]</scope>
    <source>
        <strain evidence="3">CL2024</strain>
        <tissue evidence="3">Fresh tender leaves</tissue>
    </source>
</reference>
<dbReference type="SUPFAM" id="SSF56112">
    <property type="entry name" value="Protein kinase-like (PK-like)"/>
    <property type="match status" value="1"/>
</dbReference>
<protein>
    <recommendedName>
        <fullName evidence="2">Protein kinase domain-containing protein</fullName>
    </recommendedName>
</protein>
<keyword evidence="4" id="KW-1185">Reference proteome</keyword>
<dbReference type="EMBL" id="JBJKBG010000010">
    <property type="protein sequence ID" value="KAL3718967.1"/>
    <property type="molecule type" value="Genomic_DNA"/>
</dbReference>
<evidence type="ECO:0000313" key="3">
    <source>
        <dbReference type="EMBL" id="KAL3718967.1"/>
    </source>
</evidence>
<dbReference type="PANTHER" id="PTHR46863">
    <property type="entry name" value="OS09G0572100 PROTEIN"/>
    <property type="match status" value="1"/>
</dbReference>
<feature type="region of interest" description="Disordered" evidence="1">
    <location>
        <begin position="1"/>
        <end position="52"/>
    </location>
</feature>
<sequence length="432" mass="46493">MCRSRKSADAIQPTTSAAAAAAAAARPSKSSRTSKSYHSSNPSNPSSSSSASLNLNSYSYNSNSSSLSAGQQSLSRIKQFLPETPLIYTLPDLRLATGNFLAGRLSSSSWRCALRGRDAVVFQRRLKRPLDAPQLARRLSAITKSHHSSLVKVLGAAVAGNFVYLAYEFVEGANLSDCLRNKVNRAFTVLSSWVTRMQIAADLAHGLDYIHHCAGSATGAGGGSGFVHNHIKSSSIIVTEPSLNARICQFGTADLCGEAAEVVEEEEEGASEPGSGPTLKRTSSRGVKLEGTRGYMSPEYLVTGVATQKSDVFAFGVVILELLSGEEPLRYCFDGEDGGGGYRRMSVIDSAREAVEGGKVRRWVDLRLKDSYPEEVAERMVSLGLECVEEEAERRPDMSQVSALISKLYLDSKAWAEKFGLPVDFSVSMAPR</sequence>
<feature type="compositionally biased region" description="Low complexity" evidence="1">
    <location>
        <begin position="13"/>
        <end position="52"/>
    </location>
</feature>
<proteinExistence type="predicted"/>
<dbReference type="InterPro" id="IPR000719">
    <property type="entry name" value="Prot_kinase_dom"/>
</dbReference>
<dbReference type="PROSITE" id="PS50011">
    <property type="entry name" value="PROTEIN_KINASE_DOM"/>
    <property type="match status" value="1"/>
</dbReference>
<gene>
    <name evidence="3" type="ORF">ACJRO7_003986</name>
</gene>
<evidence type="ECO:0000256" key="1">
    <source>
        <dbReference type="SAM" id="MobiDB-lite"/>
    </source>
</evidence>
<dbReference type="Gene3D" id="1.10.510.10">
    <property type="entry name" value="Transferase(Phosphotransferase) domain 1"/>
    <property type="match status" value="1"/>
</dbReference>
<evidence type="ECO:0000313" key="4">
    <source>
        <dbReference type="Proteomes" id="UP001634007"/>
    </source>
</evidence>